<dbReference type="RefSeq" id="WP_088522715.1">
    <property type="nucleotide sequence ID" value="NZ_FYDG01000042.1"/>
</dbReference>
<dbReference type="OrthoDB" id="8442285at2"/>
<evidence type="ECO:0000313" key="2">
    <source>
        <dbReference type="Proteomes" id="UP000198418"/>
    </source>
</evidence>
<proteinExistence type="predicted"/>
<dbReference type="Proteomes" id="UP000198418">
    <property type="component" value="Unassembled WGS sequence"/>
</dbReference>
<sequence>MRKPEDRYDDTTPQELVFLARNLAKDPTLQSVFSRVGLHKNFERNTEHALLIARRQLLAPELETRPCASTNLAVAQALARRIFCGTIKNEDEAVAFAADRIRHRADEAVEWSRLFISEIMDIMRNLLESSFFIKFNEYKADKRNVIDNNIDVYVELTTFIAEQSYTYGLGGRGWTQIRSIIMPFLRKYWFDEIPDLSEQTVQRILASPDEYQIFRPGFEPRKD</sequence>
<gene>
    <name evidence="1" type="ORF">SAMN06265338_1422</name>
</gene>
<evidence type="ECO:0000313" key="1">
    <source>
        <dbReference type="EMBL" id="SNB84972.1"/>
    </source>
</evidence>
<reference evidence="2" key="1">
    <citation type="submission" date="2017-06" db="EMBL/GenBank/DDBJ databases">
        <authorList>
            <person name="Varghese N."/>
            <person name="Submissions S."/>
        </authorList>
    </citation>
    <scope>NUCLEOTIDE SEQUENCE [LARGE SCALE GENOMIC DNA]</scope>
    <source>
        <strain evidence="2">DSM 137</strain>
    </source>
</reference>
<protein>
    <submittedName>
        <fullName evidence="1">Uncharacterized protein</fullName>
    </submittedName>
</protein>
<accession>A0A212SGW6</accession>
<name>A0A212SGW6_RHOAC</name>
<organism evidence="1 2">
    <name type="scientific">Rhodoblastus acidophilus</name>
    <name type="common">Rhodopseudomonas acidophila</name>
    <dbReference type="NCBI Taxonomy" id="1074"/>
    <lineage>
        <taxon>Bacteria</taxon>
        <taxon>Pseudomonadati</taxon>
        <taxon>Pseudomonadota</taxon>
        <taxon>Alphaproteobacteria</taxon>
        <taxon>Hyphomicrobiales</taxon>
        <taxon>Rhodoblastaceae</taxon>
        <taxon>Rhodoblastus</taxon>
    </lineage>
</organism>
<dbReference type="EMBL" id="FYDG01000042">
    <property type="protein sequence ID" value="SNB84972.1"/>
    <property type="molecule type" value="Genomic_DNA"/>
</dbReference>
<keyword evidence="2" id="KW-1185">Reference proteome</keyword>
<dbReference type="AlphaFoldDB" id="A0A212SGW6"/>